<sequence length="1673" mass="187819">MYLHFGKSGPSKTTHDSIQALTSCSSSRELLHKLCEETNAITSLSTVAPGDNSQFTKDGSNVITSPRQRDHPHVRPQNGVGAEIPTSEGAGVATAHQHMANTKNKKKKKKATKRLAKIQSSSTGVSEADTVTAESVAPADVSSTDEVSDEASLLPSSSLSTCSSSQSLVTVAISASTNSDCNDNGGGYEVTDPGESVPVNVPASDSADSSLVVTTPPGNRKQPINWSVSAPILKSKKLKKSLSRTLSNLDFDKCSPEICVTLMHRPTIQNVGALKRKLKSCSTEWLHTFVTKGGLDSLLDYSSGERHLHQLSDALLLLECISCVRVVMNSRQGLEYIINTHYTTKLIKTLDSPNVMVKSEVFELMSVLCIYSNDGYQSTLNAIDLIKVGKHEHYRFSFIVNELKTTEVIAYKRNLMAFINCILFATDELYERIKIRVEFTDLNIEAVLKELRNLNDDKLTIQCETFEQDKRHDEAILTLAHNSNRGDISRHQDMFLAICQNFHAVMKKKGITPCANWAERLSRRRASNIHYESTGLGHSRSGDLSKIYHEDITNASSLLMPAQALRVLGTPHADSFLSILQSLKQIDSESEVSDHQWTIMESIAQNLLYLDKSLFLEKLLVDIETEVELQRYRSENEYRSETRSVDTLNTSHTTADSTYGSEPEETNTIDHRHTLQRFSLNKHPKRKLHRNSSLPELGHRDFTKVSSNELKKSRKRIENTRRQARRHSSSSAMTPTNEEVSDLKLSPEEWDLSSVSSAESETISSSVADSSSPHHDNDEQANQFQSGDRFHHSMTLNSTAGSGSEASVAEHQQKLKCKETRKITPDNSQLPGLAVQSTLIGCLPVMNRKPKPPMQRTRVNEDKDSKYKLPQSQRSECLDHSENDPTMSDSCSSTEHCLLTKQQNSQPVKTLTTEDHQGSYARDEHKNNSFSRYSSSPPHQTNFDTSDKTQTLLNKKTNAIPPPSPPLTDQEKTVPPPPLSSDKSELSQSPPPPSPTQPIPANINNPTFPPPPSGTSGSFPTPQLPQPLPSSTNRSPHLLSPVKVELSPLPPGTVESPTPFLSKIGGSPPPLPSILGEPPPLPPGMGGPPPPPPPLPPGMSGPPPPPPLPPGMGGPPPPPPPPPLPPGMGGPPPPPPPPPLPAWNGRTTLRRHHHRPFRLEWADHLRRHHHRPFRLEWADHLRRHHHRPFRLEWADHLHRHLLHCLQAWEDHPRLHRFLLAQEALLHLHSLKPRQKLRSFLWTKVPSNQLRDKNVWQEIQMIKSESLKVDYDLLENMFSLKNVQKTTTTEHQQKKTEVAQKKLSVLNRQRSLDIAIFLRQFKGSQETIINKIRDNKIEEFGLEKLRQMRKILPTDDEISMLNSHQGDMENLADPEKFCLLLSKLPSYQVQLSGMLLMEEKAALMQTLRPNIEMLKKICHDLMANKDLKNFLALTLQVGNYMNSDRHAGNAMGFEISSAIKLANETKGNESGINLLHFLVSQAEESNGLGFVEQLQPTVQSASRLSIKLLKEELSNLANSVNKLNLDLKTCDERMKNRYGVFIKETKDEIVELNKQLQEIETMTQKLQAYFCEKEKDFQLDVFLNDFNNFLLNTKQCQKDNKQRRIKQEISMRSQKKKDQKILMAKKKEQQQQKFTITKDGKKCRRRRTIDDVNIVENLVNMICKGFVEEDDIIS</sequence>
<dbReference type="SUPFAM" id="SSF101447">
    <property type="entry name" value="Formin homology 2 domain (FH2 domain)"/>
    <property type="match status" value="1"/>
</dbReference>
<dbReference type="PANTHER" id="PTHR46345">
    <property type="entry name" value="INVERTED FORMIN-2"/>
    <property type="match status" value="1"/>
</dbReference>
<gene>
    <name evidence="5" type="ORF">SPHA_11313</name>
</gene>
<reference evidence="5" key="1">
    <citation type="submission" date="2021-01" db="EMBL/GenBank/DDBJ databases">
        <authorList>
            <person name="Li R."/>
            <person name="Bekaert M."/>
        </authorList>
    </citation>
    <scope>NUCLEOTIDE SEQUENCE</scope>
    <source>
        <strain evidence="5">Farmed</strain>
    </source>
</reference>
<feature type="region of interest" description="Disordered" evidence="2">
    <location>
        <begin position="636"/>
        <end position="830"/>
    </location>
</feature>
<dbReference type="InterPro" id="IPR010472">
    <property type="entry name" value="FH3_dom"/>
</dbReference>
<dbReference type="OrthoDB" id="26518at2759"/>
<feature type="compositionally biased region" description="Polar residues" evidence="2">
    <location>
        <begin position="928"/>
        <end position="957"/>
    </location>
</feature>
<dbReference type="GO" id="GO:0031267">
    <property type="term" value="F:small GTPase binding"/>
    <property type="evidence" value="ECO:0007669"/>
    <property type="project" value="InterPro"/>
</dbReference>
<dbReference type="SMART" id="SM01139">
    <property type="entry name" value="Drf_FH3"/>
    <property type="match status" value="1"/>
</dbReference>
<dbReference type="GO" id="GO:0003779">
    <property type="term" value="F:actin binding"/>
    <property type="evidence" value="ECO:0007669"/>
    <property type="project" value="InterPro"/>
</dbReference>
<dbReference type="InterPro" id="IPR014768">
    <property type="entry name" value="GBD/FH3_dom"/>
</dbReference>
<feature type="compositionally biased region" description="Basic and acidic residues" evidence="2">
    <location>
        <begin position="912"/>
        <end position="927"/>
    </location>
</feature>
<protein>
    <submittedName>
        <fullName evidence="5">Inverted formin-2</fullName>
    </submittedName>
</protein>
<dbReference type="PANTHER" id="PTHR46345:SF8">
    <property type="entry name" value="FORMIN 3, ISOFORM B"/>
    <property type="match status" value="1"/>
</dbReference>
<feature type="coiled-coil region" evidence="1">
    <location>
        <begin position="1505"/>
        <end position="1568"/>
    </location>
</feature>
<dbReference type="Gene3D" id="1.20.58.2220">
    <property type="entry name" value="Formin, FH2 domain"/>
    <property type="match status" value="1"/>
</dbReference>
<feature type="compositionally biased region" description="Low complexity" evidence="2">
    <location>
        <begin position="753"/>
        <end position="771"/>
    </location>
</feature>
<dbReference type="InterPro" id="IPR015425">
    <property type="entry name" value="FH2_Formin"/>
</dbReference>
<feature type="domain" description="GBD/FH3" evidence="3">
    <location>
        <begin position="182"/>
        <end position="615"/>
    </location>
</feature>
<dbReference type="Gene3D" id="1.25.10.10">
    <property type="entry name" value="Leucine-rich Repeat Variant"/>
    <property type="match status" value="1"/>
</dbReference>
<evidence type="ECO:0000259" key="4">
    <source>
        <dbReference type="PROSITE" id="PS51444"/>
    </source>
</evidence>
<evidence type="ECO:0000259" key="3">
    <source>
        <dbReference type="PROSITE" id="PS51232"/>
    </source>
</evidence>
<accession>A0A812B7Q0</accession>
<feature type="compositionally biased region" description="Polar residues" evidence="2">
    <location>
        <begin position="50"/>
        <end position="66"/>
    </location>
</feature>
<keyword evidence="6" id="KW-1185">Reference proteome</keyword>
<dbReference type="InterPro" id="IPR042201">
    <property type="entry name" value="FH2_Formin_sf"/>
</dbReference>
<feature type="compositionally biased region" description="Basic and acidic residues" evidence="2">
    <location>
        <begin position="811"/>
        <end position="824"/>
    </location>
</feature>
<feature type="coiled-coil region" evidence="1">
    <location>
        <begin position="437"/>
        <end position="464"/>
    </location>
</feature>
<dbReference type="SUPFAM" id="SSF48371">
    <property type="entry name" value="ARM repeat"/>
    <property type="match status" value="1"/>
</dbReference>
<feature type="compositionally biased region" description="Pro residues" evidence="2">
    <location>
        <begin position="989"/>
        <end position="998"/>
    </location>
</feature>
<dbReference type="GO" id="GO:0030036">
    <property type="term" value="P:actin cytoskeleton organization"/>
    <property type="evidence" value="ECO:0007669"/>
    <property type="project" value="InterPro"/>
</dbReference>
<dbReference type="Pfam" id="PF06367">
    <property type="entry name" value="Drf_FH3"/>
    <property type="match status" value="1"/>
</dbReference>
<feature type="compositionally biased region" description="Polar residues" evidence="2">
    <location>
        <begin position="884"/>
        <end position="911"/>
    </location>
</feature>
<feature type="compositionally biased region" description="Basic residues" evidence="2">
    <location>
        <begin position="680"/>
        <end position="690"/>
    </location>
</feature>
<feature type="compositionally biased region" description="Polar residues" evidence="2">
    <location>
        <begin position="645"/>
        <end position="660"/>
    </location>
</feature>
<dbReference type="InterPro" id="IPR011989">
    <property type="entry name" value="ARM-like"/>
</dbReference>
<feature type="compositionally biased region" description="Basic residues" evidence="2">
    <location>
        <begin position="103"/>
        <end position="116"/>
    </location>
</feature>
<dbReference type="Pfam" id="PF06371">
    <property type="entry name" value="Drf_GBD"/>
    <property type="match status" value="1"/>
</dbReference>
<proteinExistence type="predicted"/>
<dbReference type="InterPro" id="IPR016024">
    <property type="entry name" value="ARM-type_fold"/>
</dbReference>
<feature type="region of interest" description="Disordered" evidence="2">
    <location>
        <begin position="844"/>
        <end position="1146"/>
    </location>
</feature>
<organism evidence="5 6">
    <name type="scientific">Acanthosepion pharaonis</name>
    <name type="common">Pharaoh cuttlefish</name>
    <name type="synonym">Sepia pharaonis</name>
    <dbReference type="NCBI Taxonomy" id="158019"/>
    <lineage>
        <taxon>Eukaryota</taxon>
        <taxon>Metazoa</taxon>
        <taxon>Spiralia</taxon>
        <taxon>Lophotrochozoa</taxon>
        <taxon>Mollusca</taxon>
        <taxon>Cephalopoda</taxon>
        <taxon>Coleoidea</taxon>
        <taxon>Decapodiformes</taxon>
        <taxon>Sepiida</taxon>
        <taxon>Sepiina</taxon>
        <taxon>Sepiidae</taxon>
        <taxon>Acanthosepion</taxon>
    </lineage>
</organism>
<dbReference type="SMART" id="SM00498">
    <property type="entry name" value="FH2"/>
    <property type="match status" value="1"/>
</dbReference>
<feature type="compositionally biased region" description="Polar residues" evidence="2">
    <location>
        <begin position="794"/>
        <end position="805"/>
    </location>
</feature>
<feature type="domain" description="FH2" evidence="4">
    <location>
        <begin position="1226"/>
        <end position="1618"/>
    </location>
</feature>
<feature type="compositionally biased region" description="Pro residues" evidence="2">
    <location>
        <begin position="1067"/>
        <end position="1141"/>
    </location>
</feature>
<feature type="region of interest" description="Disordered" evidence="2">
    <location>
        <begin position="50"/>
        <end position="84"/>
    </location>
</feature>
<evidence type="ECO:0000313" key="5">
    <source>
        <dbReference type="EMBL" id="CAE1170961.1"/>
    </source>
</evidence>
<keyword evidence="1" id="KW-0175">Coiled coil</keyword>
<evidence type="ECO:0000313" key="6">
    <source>
        <dbReference type="Proteomes" id="UP000597762"/>
    </source>
</evidence>
<dbReference type="EMBL" id="CAHIKZ030000373">
    <property type="protein sequence ID" value="CAE1170961.1"/>
    <property type="molecule type" value="Genomic_DNA"/>
</dbReference>
<dbReference type="InterPro" id="IPR010473">
    <property type="entry name" value="GTPase-bd"/>
</dbReference>
<feature type="region of interest" description="Disordered" evidence="2">
    <location>
        <begin position="100"/>
        <end position="144"/>
    </location>
</feature>
<evidence type="ECO:0000256" key="1">
    <source>
        <dbReference type="SAM" id="Coils"/>
    </source>
</evidence>
<feature type="compositionally biased region" description="Basic and acidic residues" evidence="2">
    <location>
        <begin position="858"/>
        <end position="867"/>
    </location>
</feature>
<dbReference type="SMART" id="SM01140">
    <property type="entry name" value="Drf_GBD"/>
    <property type="match status" value="1"/>
</dbReference>
<name>A0A812B7Q0_ACAPH</name>
<dbReference type="PROSITE" id="PS51232">
    <property type="entry name" value="GBD_FH3"/>
    <property type="match status" value="1"/>
</dbReference>
<evidence type="ECO:0000256" key="2">
    <source>
        <dbReference type="SAM" id="MobiDB-lite"/>
    </source>
</evidence>
<dbReference type="Pfam" id="PF02181">
    <property type="entry name" value="FH2"/>
    <property type="match status" value="1"/>
</dbReference>
<comment type="caution">
    <text evidence="5">The sequence shown here is derived from an EMBL/GenBank/DDBJ whole genome shotgun (WGS) entry which is preliminary data.</text>
</comment>
<dbReference type="PROSITE" id="PS51444">
    <property type="entry name" value="FH2"/>
    <property type="match status" value="1"/>
</dbReference>
<dbReference type="Proteomes" id="UP000597762">
    <property type="component" value="Unassembled WGS sequence"/>
</dbReference>